<proteinExistence type="predicted"/>
<sequence length="957" mass="105551">MPTRELSSPNYQSFIGTGKGEEKDISFLFSFFHAMSYLTWFLGVSILQMVNSIPCYTETISSNAMNIRHGPFLVNQQNECALACSCASVPEIPNVECHAYSYDFESRQCKLLGGVRPKVSTEQVTIYERRNCTANPNCGSTTLDKAVICDSEGYKCPAEFLPYFHRQSGDYNSYIGAYLIYFDGEYDVYTNSTEGPFTYDRNEVQNITCIPAASHTYDACNFNGTSPTFLNALMLKDTFGCFTGFKYSSTTNVLRNKTIQTVPVCTEKGWLEQAGGIPFDGTIRYSSKALHRRHGPILVKNQYECALACSCASGLLSNDDCKVFNPSLPGVNCLSYSYDFNTSHCALLGGERPNMCAEPATIYELKNCTANPKCGSTTLDQKVICDSEGYACPSGFLPYVNVDNGRLIYRGAHLIYFDGTEFVLSSTSSLRAYTISEVQNITCLPASSHTYDVCKYNGKSPNLLNALTLKDTFGCLPGFKLFRVLYFLEFSKGFGTMPLCTANGWAMKAGGPLVDGIITDIWCTMTYLLWLWLLPMVTALPYYTAVKSSESFIRRHGPMNVSNQYECALACSCASGLLSNDDCKVFNPSLPGVNCLAYSYNFTSRQCALLGGPSPNMCSVPVTIYKLGNSIGRNPKCGPITVDEKVICDSDGYKCPAEHLPYIHSDFGVQFIGGHLVHFNGTQWILNSLYGPNGFNSSHVQTITCHPAATPSYAACLFNGNSPRFTYALLVKDTFGCFPGTKLFLVYTKEKTLTTVPVCTKDGWLEQALGAPITSPITNIRAIHFFIRLIFKMTYLLWLLGIAALPMANAIPSYTEIKSPKAYFRRHGPFINECALACSCASGVNQEFANHACTVFNPPIPRVECNAYSYNFNSHQCALLGGPSSNMCSEPVTIYELRNSTGNPKCSPTTLDDNVICVSEGYKCPAEYLVYLTLVSPARLFIYGYSLIYFNGSQFIV</sequence>
<dbReference type="Proteomes" id="UP000005239">
    <property type="component" value="Unassembled WGS sequence"/>
</dbReference>
<accession>A0A8R1UBM3</accession>
<evidence type="ECO:0000313" key="1">
    <source>
        <dbReference type="EnsemblMetazoa" id="PPA13043.1"/>
    </source>
</evidence>
<reference evidence="2" key="1">
    <citation type="journal article" date="2008" name="Nat. Genet.">
        <title>The Pristionchus pacificus genome provides a unique perspective on nematode lifestyle and parasitism.</title>
        <authorList>
            <person name="Dieterich C."/>
            <person name="Clifton S.W."/>
            <person name="Schuster L.N."/>
            <person name="Chinwalla A."/>
            <person name="Delehaunty K."/>
            <person name="Dinkelacker I."/>
            <person name="Fulton L."/>
            <person name="Fulton R."/>
            <person name="Godfrey J."/>
            <person name="Minx P."/>
            <person name="Mitreva M."/>
            <person name="Roeseler W."/>
            <person name="Tian H."/>
            <person name="Witte H."/>
            <person name="Yang S.P."/>
            <person name="Wilson R.K."/>
            <person name="Sommer R.J."/>
        </authorList>
    </citation>
    <scope>NUCLEOTIDE SEQUENCE [LARGE SCALE GENOMIC DNA]</scope>
    <source>
        <strain evidence="2">PS312</strain>
    </source>
</reference>
<dbReference type="EnsemblMetazoa" id="PPA13043.1">
    <property type="protein sequence ID" value="PPA13043.1"/>
    <property type="gene ID" value="WBGene00102597"/>
</dbReference>
<dbReference type="AlphaFoldDB" id="A0A2A6BZS3"/>
<evidence type="ECO:0000313" key="2">
    <source>
        <dbReference type="Proteomes" id="UP000005239"/>
    </source>
</evidence>
<keyword evidence="2" id="KW-1185">Reference proteome</keyword>
<reference evidence="1" key="2">
    <citation type="submission" date="2022-06" db="UniProtKB">
        <authorList>
            <consortium name="EnsemblMetazoa"/>
        </authorList>
    </citation>
    <scope>IDENTIFICATION</scope>
    <source>
        <strain evidence="1">PS312</strain>
    </source>
</reference>
<accession>A0A2A6BZS3</accession>
<name>A0A2A6BZS3_PRIPA</name>
<protein>
    <submittedName>
        <fullName evidence="1">Uncharacterized protein</fullName>
    </submittedName>
</protein>
<gene>
    <name evidence="1" type="primary">WBGene00102597</name>
</gene>
<organism evidence="1 2">
    <name type="scientific">Pristionchus pacificus</name>
    <name type="common">Parasitic nematode worm</name>
    <dbReference type="NCBI Taxonomy" id="54126"/>
    <lineage>
        <taxon>Eukaryota</taxon>
        <taxon>Metazoa</taxon>
        <taxon>Ecdysozoa</taxon>
        <taxon>Nematoda</taxon>
        <taxon>Chromadorea</taxon>
        <taxon>Rhabditida</taxon>
        <taxon>Rhabditina</taxon>
        <taxon>Diplogasteromorpha</taxon>
        <taxon>Diplogasteroidea</taxon>
        <taxon>Neodiplogasteridae</taxon>
        <taxon>Pristionchus</taxon>
    </lineage>
</organism>